<keyword evidence="1" id="KW-0812">Transmembrane</keyword>
<evidence type="ECO:0000259" key="2">
    <source>
        <dbReference type="Pfam" id="PF13231"/>
    </source>
</evidence>
<feature type="transmembrane region" description="Helical" evidence="1">
    <location>
        <begin position="158"/>
        <end position="188"/>
    </location>
</feature>
<name>A0A419EXR4_9BACT</name>
<feature type="transmembrane region" description="Helical" evidence="1">
    <location>
        <begin position="208"/>
        <end position="226"/>
    </location>
</feature>
<gene>
    <name evidence="3" type="ORF">C4532_10470</name>
</gene>
<protein>
    <recommendedName>
        <fullName evidence="2">Glycosyltransferase RgtA/B/C/D-like domain-containing protein</fullName>
    </recommendedName>
</protein>
<feature type="transmembrane region" description="Helical" evidence="1">
    <location>
        <begin position="133"/>
        <end position="151"/>
    </location>
</feature>
<feature type="transmembrane region" description="Helical" evidence="1">
    <location>
        <begin position="7"/>
        <end position="25"/>
    </location>
</feature>
<proteinExistence type="predicted"/>
<evidence type="ECO:0000313" key="3">
    <source>
        <dbReference type="EMBL" id="RJP69696.1"/>
    </source>
</evidence>
<dbReference type="EMBL" id="QZKI01000079">
    <property type="protein sequence ID" value="RJP69696.1"/>
    <property type="molecule type" value="Genomic_DNA"/>
</dbReference>
<dbReference type="Pfam" id="PF13231">
    <property type="entry name" value="PMT_2"/>
    <property type="match status" value="1"/>
</dbReference>
<feature type="transmembrane region" description="Helical" evidence="1">
    <location>
        <begin position="478"/>
        <end position="497"/>
    </location>
</feature>
<sequence>MRMKGILIVFIYIVMGFVFVLLAPLELPFPITWYHSDEGFILYKSYLVSIGKTPYLDFDPFWPPLVYYFNGFLFRVFGVRVLVAKYGLAGVGLLSAICMFAVAKKIMPAWVALLCSISFIFCGPLVLNVPYSSWYTVPVGLAGLYAVFIAIERESLDFVLLAGIAAGLAFSFKQSIGVFVGASFAVMGLFWKERGKENPSTTSLSSRAVGLIIILSMCVGLPLAYVSKRTVGNLLFFTPPALVAGALVLWFQERSASRNRPLLAFQTLKSLIFYELALSAGFAIAIASWFGYLAAKVGFLTILRRILLIGESWRLSDMLVPLPHVNAPALLFPISLIVLSGFGYMVLHRRRDRAGLLLWGSVLALYLLLISYWMLGGFVWRYFLSTNWDTDVFMFTPAVVVAWFTIHLLLRDRSGKLSREDLFALCLFIFSALLLQQTYPFADLNHFTFGFAPWMILCFFLVYRLTLGIEKNTPDSSIGLAVVRLLCVASLAIFLAGRAIGTVRLLVRAEQDAWGWSLRKRAVAPLNVEGSEIVFDADYSRMFGEVAQYLTVNTLPTDTITGLPSLAIFNVLTERQTPTKFVYLWPGYYSDEEVLSVAEDIRRGKPKYVVISDVPSSPGDVFSYRYYAEEYPEIASVVEEAYEPEKIIGCFTLMRRKVEPNDG</sequence>
<dbReference type="AlphaFoldDB" id="A0A419EXR4"/>
<keyword evidence="1" id="KW-1133">Transmembrane helix</keyword>
<feature type="transmembrane region" description="Helical" evidence="1">
    <location>
        <begin position="233"/>
        <end position="251"/>
    </location>
</feature>
<dbReference type="InterPro" id="IPR038731">
    <property type="entry name" value="RgtA/B/C-like"/>
</dbReference>
<dbReference type="Proteomes" id="UP000285961">
    <property type="component" value="Unassembled WGS sequence"/>
</dbReference>
<feature type="transmembrane region" description="Helical" evidence="1">
    <location>
        <begin position="83"/>
        <end position="102"/>
    </location>
</feature>
<feature type="transmembrane region" description="Helical" evidence="1">
    <location>
        <begin position="271"/>
        <end position="290"/>
    </location>
</feature>
<feature type="transmembrane region" description="Helical" evidence="1">
    <location>
        <begin position="109"/>
        <end position="127"/>
    </location>
</feature>
<reference evidence="3 4" key="1">
    <citation type="journal article" date="2017" name="ISME J.">
        <title>Energy and carbon metabolisms in a deep terrestrial subsurface fluid microbial community.</title>
        <authorList>
            <person name="Momper L."/>
            <person name="Jungbluth S.P."/>
            <person name="Lee M.D."/>
            <person name="Amend J.P."/>
        </authorList>
    </citation>
    <scope>NUCLEOTIDE SEQUENCE [LARGE SCALE GENOMIC DNA]</scope>
    <source>
        <strain evidence="3">SURF_17</strain>
    </source>
</reference>
<comment type="caution">
    <text evidence="3">The sequence shown here is derived from an EMBL/GenBank/DDBJ whole genome shotgun (WGS) entry which is preliminary data.</text>
</comment>
<organism evidence="3 4">
    <name type="scientific">Candidatus Abyssobacteria bacterium SURF_17</name>
    <dbReference type="NCBI Taxonomy" id="2093361"/>
    <lineage>
        <taxon>Bacteria</taxon>
        <taxon>Pseudomonadati</taxon>
        <taxon>Candidatus Hydrogenedentota</taxon>
        <taxon>Candidatus Abyssobacteria</taxon>
    </lineage>
</organism>
<feature type="domain" description="Glycosyltransferase RgtA/B/C/D-like" evidence="2">
    <location>
        <begin position="63"/>
        <end position="214"/>
    </location>
</feature>
<evidence type="ECO:0000256" key="1">
    <source>
        <dbReference type="SAM" id="Phobius"/>
    </source>
</evidence>
<evidence type="ECO:0000313" key="4">
    <source>
        <dbReference type="Proteomes" id="UP000285961"/>
    </source>
</evidence>
<feature type="transmembrane region" description="Helical" evidence="1">
    <location>
        <begin position="392"/>
        <end position="410"/>
    </location>
</feature>
<feature type="transmembrane region" description="Helical" evidence="1">
    <location>
        <begin position="422"/>
        <end position="441"/>
    </location>
</feature>
<feature type="transmembrane region" description="Helical" evidence="1">
    <location>
        <begin position="356"/>
        <end position="380"/>
    </location>
</feature>
<accession>A0A419EXR4</accession>
<keyword evidence="1" id="KW-0472">Membrane</keyword>
<feature type="transmembrane region" description="Helical" evidence="1">
    <location>
        <begin position="447"/>
        <end position="466"/>
    </location>
</feature>
<feature type="transmembrane region" description="Helical" evidence="1">
    <location>
        <begin position="327"/>
        <end position="347"/>
    </location>
</feature>